<keyword evidence="2 5" id="KW-0964">Secreted</keyword>
<dbReference type="PANTHER" id="PTHR42792">
    <property type="entry name" value="FLAGELLIN"/>
    <property type="match status" value="1"/>
</dbReference>
<keyword evidence="3" id="KW-0175">Coiled coil</keyword>
<dbReference type="InterPro" id="IPR046358">
    <property type="entry name" value="Flagellin_C"/>
</dbReference>
<evidence type="ECO:0000259" key="7">
    <source>
        <dbReference type="Pfam" id="PF00700"/>
    </source>
</evidence>
<keyword evidence="4 5" id="KW-0975">Bacterial flagellum</keyword>
<dbReference type="Proteomes" id="UP001570417">
    <property type="component" value="Unassembled WGS sequence"/>
</dbReference>
<evidence type="ECO:0000313" key="8">
    <source>
        <dbReference type="EMBL" id="MFA0568684.1"/>
    </source>
</evidence>
<dbReference type="Pfam" id="PF07196">
    <property type="entry name" value="Flagellin_IN"/>
    <property type="match status" value="1"/>
</dbReference>
<dbReference type="InterPro" id="IPR010810">
    <property type="entry name" value="Flagellin_hook_IN_motif"/>
</dbReference>
<evidence type="ECO:0000256" key="4">
    <source>
        <dbReference type="ARBA" id="ARBA00023143"/>
    </source>
</evidence>
<evidence type="ECO:0000256" key="3">
    <source>
        <dbReference type="ARBA" id="ARBA00023054"/>
    </source>
</evidence>
<dbReference type="Gene3D" id="3.30.70.2120">
    <property type="match status" value="1"/>
</dbReference>
<name>A0ABV4NCH3_9VIBR</name>
<dbReference type="Pfam" id="PF00700">
    <property type="entry name" value="Flagellin_C"/>
    <property type="match status" value="1"/>
</dbReference>
<evidence type="ECO:0000256" key="1">
    <source>
        <dbReference type="ARBA" id="ARBA00005709"/>
    </source>
</evidence>
<protein>
    <recommendedName>
        <fullName evidence="5">Flagellin</fullName>
    </recommendedName>
</protein>
<dbReference type="Gene3D" id="6.10.10.10">
    <property type="entry name" value="Flagellar export chaperone, C-terminal domain"/>
    <property type="match status" value="1"/>
</dbReference>
<dbReference type="Gene3D" id="1.20.1330.10">
    <property type="entry name" value="f41 fragment of flagellin, N-terminal domain"/>
    <property type="match status" value="1"/>
</dbReference>
<dbReference type="PRINTS" id="PR00207">
    <property type="entry name" value="FLAGELLIN"/>
</dbReference>
<dbReference type="RefSeq" id="WP_372266052.1">
    <property type="nucleotide sequence ID" value="NZ_JBFRUW010000030.1"/>
</dbReference>
<reference evidence="8 9" key="1">
    <citation type="journal article" date="2024" name="ISME J.">
        <title>Tailless and filamentous prophages are predominant in marine Vibrio.</title>
        <authorList>
            <person name="Steensen K."/>
            <person name="Seneca J."/>
            <person name="Bartlau N."/>
            <person name="Yu X.A."/>
            <person name="Hussain F.A."/>
            <person name="Polz M.F."/>
        </authorList>
    </citation>
    <scope>NUCLEOTIDE SEQUENCE [LARGE SCALE GENOMIC DNA]</scope>
    <source>
        <strain evidence="8 9">10N.222.51.A1</strain>
    </source>
</reference>
<dbReference type="InterPro" id="IPR001029">
    <property type="entry name" value="Flagellin_N"/>
</dbReference>
<dbReference type="InterPro" id="IPR042187">
    <property type="entry name" value="Flagellin_C_sub2"/>
</dbReference>
<comment type="function">
    <text evidence="5">Flagellin is the subunit protein which polymerizes to form the filaments of bacterial flagella.</text>
</comment>
<evidence type="ECO:0000313" key="9">
    <source>
        <dbReference type="Proteomes" id="UP001570417"/>
    </source>
</evidence>
<comment type="subcellular location">
    <subcellularLocation>
        <location evidence="5">Secreted</location>
    </subcellularLocation>
    <subcellularLocation>
        <location evidence="5">Bacterial flagellum</location>
    </subcellularLocation>
</comment>
<keyword evidence="9" id="KW-1185">Reference proteome</keyword>
<gene>
    <name evidence="8" type="ORF">AB4566_10390</name>
</gene>
<organism evidence="8 9">
    <name type="scientific">Vibrio gallaecicus</name>
    <dbReference type="NCBI Taxonomy" id="552386"/>
    <lineage>
        <taxon>Bacteria</taxon>
        <taxon>Pseudomonadati</taxon>
        <taxon>Pseudomonadota</taxon>
        <taxon>Gammaproteobacteria</taxon>
        <taxon>Vibrionales</taxon>
        <taxon>Vibrionaceae</taxon>
        <taxon>Vibrio</taxon>
    </lineage>
</organism>
<sequence length="375" mass="40329">MVSLKTNMSAMIAQKYMGDAQADVVDAQSKLSSGSRIVKASDDAAGLQIANRLYAQTRGIDTAQSNANNAYSIAQTAEGALHESTNMLQKLRELALQSANGANTQNDRESIHLEAEMLKDDLDRIALTTTFAGEELFDGYFGKKSFYLGPDANGVSLNLKNMRTDHSEMGGNFVRASDSTDENWSVTESGNELRFDYNDRQGKSEQLDIRLKTGDDIHQVASYINGQQDVMKASVTEDFELQFFASTKLAPEGFEVSGSFANSLAIGDTEPIGLDDLDLSNVGDAQLGIAVVDASLKYVDGHRSEIGGFQNGVSRTIDNLTSMDSNISVAEGSIRDTDYARASTRLVKSQILGQATSALYAQANQNPAAALSLLG</sequence>
<comment type="caution">
    <text evidence="8">The sequence shown here is derived from an EMBL/GenBank/DDBJ whole genome shotgun (WGS) entry which is preliminary data.</text>
</comment>
<proteinExistence type="inferred from homology"/>
<keyword evidence="8" id="KW-0966">Cell projection</keyword>
<dbReference type="InterPro" id="IPR001492">
    <property type="entry name" value="Flagellin"/>
</dbReference>
<feature type="domain" description="Flagellin C-terminal" evidence="7">
    <location>
        <begin position="290"/>
        <end position="374"/>
    </location>
</feature>
<keyword evidence="8" id="KW-0282">Flagellum</keyword>
<dbReference type="PANTHER" id="PTHR42792:SF2">
    <property type="entry name" value="FLAGELLIN"/>
    <property type="match status" value="1"/>
</dbReference>
<evidence type="ECO:0000256" key="2">
    <source>
        <dbReference type="ARBA" id="ARBA00022525"/>
    </source>
</evidence>
<dbReference type="EMBL" id="JBFRUW010000030">
    <property type="protein sequence ID" value="MFA0568684.1"/>
    <property type="molecule type" value="Genomic_DNA"/>
</dbReference>
<feature type="domain" description="Flagellin N-terminal" evidence="6">
    <location>
        <begin position="6"/>
        <end position="140"/>
    </location>
</feature>
<evidence type="ECO:0000259" key="6">
    <source>
        <dbReference type="Pfam" id="PF00669"/>
    </source>
</evidence>
<dbReference type="Pfam" id="PF00669">
    <property type="entry name" value="Flagellin_N"/>
    <property type="match status" value="1"/>
</dbReference>
<dbReference type="SUPFAM" id="SSF64518">
    <property type="entry name" value="Phase 1 flagellin"/>
    <property type="match status" value="1"/>
</dbReference>
<comment type="similarity">
    <text evidence="1 5">Belongs to the bacterial flagellin family.</text>
</comment>
<accession>A0ABV4NCH3</accession>
<dbReference type="NCBIfam" id="NF006468">
    <property type="entry name" value="PRK08869.1-3"/>
    <property type="match status" value="1"/>
</dbReference>
<evidence type="ECO:0000256" key="5">
    <source>
        <dbReference type="RuleBase" id="RU362073"/>
    </source>
</evidence>
<keyword evidence="8" id="KW-0969">Cilium</keyword>